<feature type="transmembrane region" description="Helical" evidence="2">
    <location>
        <begin position="129"/>
        <end position="150"/>
    </location>
</feature>
<feature type="non-terminal residue" evidence="5">
    <location>
        <position position="1"/>
    </location>
</feature>
<dbReference type="GO" id="GO:0004197">
    <property type="term" value="F:cysteine-type endopeptidase activity"/>
    <property type="evidence" value="ECO:0007669"/>
    <property type="project" value="InterPro"/>
</dbReference>
<evidence type="ECO:0000259" key="4">
    <source>
        <dbReference type="Pfam" id="PF00656"/>
    </source>
</evidence>
<evidence type="ECO:0000313" key="6">
    <source>
        <dbReference type="Proteomes" id="UP001140091"/>
    </source>
</evidence>
<evidence type="ECO:0000256" key="2">
    <source>
        <dbReference type="SAM" id="Phobius"/>
    </source>
</evidence>
<evidence type="ECO:0000256" key="3">
    <source>
        <dbReference type="SAM" id="SignalP"/>
    </source>
</evidence>
<feature type="transmembrane region" description="Helical" evidence="2">
    <location>
        <begin position="84"/>
        <end position="109"/>
    </location>
</feature>
<dbReference type="Pfam" id="PF00656">
    <property type="entry name" value="Peptidase_C14"/>
    <property type="match status" value="1"/>
</dbReference>
<feature type="region of interest" description="Disordered" evidence="1">
    <location>
        <begin position="560"/>
        <end position="581"/>
    </location>
</feature>
<dbReference type="EMBL" id="JANBPK010000088">
    <property type="protein sequence ID" value="KAJ2936347.1"/>
    <property type="molecule type" value="Genomic_DNA"/>
</dbReference>
<evidence type="ECO:0000256" key="1">
    <source>
        <dbReference type="SAM" id="MobiDB-lite"/>
    </source>
</evidence>
<sequence>MSIFGSLGIVKAGFIVLWASADSRWFPGPSLLRNAGFTPQGIGELLTCVDDGNQGPYIAEDMLRRILMKKRIRSVEVNLLAKDLVLWNILLILATLSLSALGLLPYIFVTIRSPASESPFRARWLYPTMRILGCDLVTIFIQLIFQFRILEAAYSRIRFIATDAFLKDHGKELPSFWDPNKRSKNALKRLRRRCRQSGSESHIPTLFQTMDPTVLDDHTKKCIRGGLGAMVSFSFPSNISQNGKQPTPALPTPPPAEDPGIAEQALVSYPPPSVPMVASTIHIATTSFYLCACQAFLLFGLVMSVIGYVGCFSIVQASPPDSRGALVWIVCEAGLAIFRTLVWATNPKWDDPKYPIALEKVRTTEGGADVQRKSSYGIGWMLDSATADDMHALIIGIDQFDSPNLTNLAGCVADAKLVASYLKDTLLVPDDQIVALYDCQATRERIIAELEALSCKASVAQDAPIIVYFATHSFVKPGNKKTYLVPHSPQIPQQSTSHDSSTDFADACISYDSIVDILRHVAGEKTDNIALVMDCDRQSTATGGGPTKKHHDSVFVDEARERRSGEHTGISAGEDPPTRPRFSGRALIIPPEIAVGHSSHILIDRTGAGQRGVLTRSLLESLKEPSALGEMTYKGLVDAINGKMESPEQKAICTCTSIYQNRRLFNGLFSRSVSDDDGVRPVITVKYLDL</sequence>
<dbReference type="GO" id="GO:0006508">
    <property type="term" value="P:proteolysis"/>
    <property type="evidence" value="ECO:0007669"/>
    <property type="project" value="InterPro"/>
</dbReference>
<feature type="chain" id="PRO_5040927424" description="Peptidase C14 caspase domain-containing protein" evidence="3">
    <location>
        <begin position="24"/>
        <end position="690"/>
    </location>
</feature>
<keyword evidence="2" id="KW-0812">Transmembrane</keyword>
<dbReference type="Proteomes" id="UP001140091">
    <property type="component" value="Unassembled WGS sequence"/>
</dbReference>
<gene>
    <name evidence="5" type="ORF">H1R20_g745</name>
</gene>
<dbReference type="OrthoDB" id="10328851at2759"/>
<evidence type="ECO:0000313" key="5">
    <source>
        <dbReference type="EMBL" id="KAJ2936347.1"/>
    </source>
</evidence>
<keyword evidence="6" id="KW-1185">Reference proteome</keyword>
<feature type="signal peptide" evidence="3">
    <location>
        <begin position="1"/>
        <end position="23"/>
    </location>
</feature>
<organism evidence="5 6">
    <name type="scientific">Candolleomyces eurysporus</name>
    <dbReference type="NCBI Taxonomy" id="2828524"/>
    <lineage>
        <taxon>Eukaryota</taxon>
        <taxon>Fungi</taxon>
        <taxon>Dikarya</taxon>
        <taxon>Basidiomycota</taxon>
        <taxon>Agaricomycotina</taxon>
        <taxon>Agaricomycetes</taxon>
        <taxon>Agaricomycetidae</taxon>
        <taxon>Agaricales</taxon>
        <taxon>Agaricineae</taxon>
        <taxon>Psathyrellaceae</taxon>
        <taxon>Candolleomyces</taxon>
    </lineage>
</organism>
<dbReference type="AlphaFoldDB" id="A0A9W8JKS5"/>
<name>A0A9W8JKS5_9AGAR</name>
<keyword evidence="2" id="KW-0472">Membrane</keyword>
<dbReference type="Gene3D" id="3.40.50.1460">
    <property type="match status" value="1"/>
</dbReference>
<accession>A0A9W8JKS5</accession>
<keyword evidence="3" id="KW-0732">Signal</keyword>
<protein>
    <recommendedName>
        <fullName evidence="4">Peptidase C14 caspase domain-containing protein</fullName>
    </recommendedName>
</protein>
<comment type="caution">
    <text evidence="5">The sequence shown here is derived from an EMBL/GenBank/DDBJ whole genome shotgun (WGS) entry which is preliminary data.</text>
</comment>
<reference evidence="5" key="1">
    <citation type="submission" date="2022-06" db="EMBL/GenBank/DDBJ databases">
        <title>Genome Sequence of Candolleomyces eurysporus.</title>
        <authorList>
            <person name="Buettner E."/>
        </authorList>
    </citation>
    <scope>NUCLEOTIDE SEQUENCE</scope>
    <source>
        <strain evidence="5">VTCC 930004</strain>
    </source>
</reference>
<feature type="transmembrane region" description="Helical" evidence="2">
    <location>
        <begin position="296"/>
        <end position="319"/>
    </location>
</feature>
<keyword evidence="2" id="KW-1133">Transmembrane helix</keyword>
<feature type="domain" description="Peptidase C14 caspase" evidence="4">
    <location>
        <begin position="391"/>
        <end position="651"/>
    </location>
</feature>
<proteinExistence type="predicted"/>
<dbReference type="InterPro" id="IPR011600">
    <property type="entry name" value="Pept_C14_caspase"/>
</dbReference>